<comment type="caution">
    <text evidence="1">The sequence shown here is derived from an EMBL/GenBank/DDBJ whole genome shotgun (WGS) entry which is preliminary data.</text>
</comment>
<protein>
    <submittedName>
        <fullName evidence="1">Uncharacterized protein</fullName>
    </submittedName>
</protein>
<reference evidence="1" key="1">
    <citation type="journal article" date="2015" name="Nature">
        <title>Complex archaea that bridge the gap between prokaryotes and eukaryotes.</title>
        <authorList>
            <person name="Spang A."/>
            <person name="Saw J.H."/>
            <person name="Jorgensen S.L."/>
            <person name="Zaremba-Niedzwiedzka K."/>
            <person name="Martijn J."/>
            <person name="Lind A.E."/>
            <person name="van Eijk R."/>
            <person name="Schleper C."/>
            <person name="Guy L."/>
            <person name="Ettema T.J."/>
        </authorList>
    </citation>
    <scope>NUCLEOTIDE SEQUENCE</scope>
</reference>
<dbReference type="EMBL" id="LAZR01036580">
    <property type="protein sequence ID" value="KKL24477.1"/>
    <property type="molecule type" value="Genomic_DNA"/>
</dbReference>
<dbReference type="AlphaFoldDB" id="A0A0F9CDK2"/>
<accession>A0A0F9CDK2</accession>
<sequence length="74" mass="8665">MIKKVLKTDLVAIITKAYFPEDFDYTCPTYSMSKFIKKQMRTKKIDLIALALTATNVLEQRENKSNRQHIIDNQ</sequence>
<proteinExistence type="predicted"/>
<organism evidence="1">
    <name type="scientific">marine sediment metagenome</name>
    <dbReference type="NCBI Taxonomy" id="412755"/>
    <lineage>
        <taxon>unclassified sequences</taxon>
        <taxon>metagenomes</taxon>
        <taxon>ecological metagenomes</taxon>
    </lineage>
</organism>
<name>A0A0F9CDK2_9ZZZZ</name>
<gene>
    <name evidence="1" type="ORF">LCGC14_2414950</name>
</gene>
<evidence type="ECO:0000313" key="1">
    <source>
        <dbReference type="EMBL" id="KKL24477.1"/>
    </source>
</evidence>